<accession>A0ABX0F6S7</accession>
<evidence type="ECO:0000313" key="2">
    <source>
        <dbReference type="Proteomes" id="UP000800303"/>
    </source>
</evidence>
<dbReference type="InterPro" id="IPR000415">
    <property type="entry name" value="Nitroreductase-like"/>
</dbReference>
<keyword evidence="2" id="KW-1185">Reference proteome</keyword>
<evidence type="ECO:0008006" key="3">
    <source>
        <dbReference type="Google" id="ProtNLM"/>
    </source>
</evidence>
<name>A0ABX0F6S7_9BACL</name>
<dbReference type="Gene3D" id="3.40.109.10">
    <property type="entry name" value="NADH Oxidase"/>
    <property type="match status" value="1"/>
</dbReference>
<gene>
    <name evidence="1" type="ORF">GYN08_08220</name>
</gene>
<dbReference type="EMBL" id="JAAFGS010000002">
    <property type="protein sequence ID" value="NGZ75303.1"/>
    <property type="molecule type" value="Genomic_DNA"/>
</dbReference>
<proteinExistence type="predicted"/>
<protein>
    <recommendedName>
        <fullName evidence="3">Nitroreductase domain-containing protein</fullName>
    </recommendedName>
</protein>
<dbReference type="RefSeq" id="WP_166273702.1">
    <property type="nucleotide sequence ID" value="NZ_JAAFGS010000002.1"/>
</dbReference>
<sequence length="428" mass="49067">MEELEFEYYKRYSQSRYQMTHLTHLTPFVKRPYFSGGTIAHPEKGSGLEALLDRLTADTLRIDRFDILSRYQDHNASPSTRNMHSCQLLFVIDRRVHFYDLYEDRLYLTDPRELGPCWNRDRIYVIGLSDLLNISRYYSEFSLYLSILDAGHVLGNAKNALNALGVRYRIYEAADTEEVFDRLGIPTDSIYGSFMLDLERPPGSLAVTGAARSSRIPALKSFDELRPTEYVSPLLRSFRAAGGDRRKAEASSGVVPIPACRGLRSSAHTMIGNFNMSETFERFEPEEAVRLLSRVRDRSSNPALRFCVAEKEKIWTDDGEFVDKRIDFKRILYNDHEFFDLQTYSRVVICYSEDREMRNAGLIPALIPAGELMQAACLYSADRGYAFRPMKNHNDAYLKEVLGLGEGWEINYIGVLCGSEVSPLRRVL</sequence>
<organism evidence="1 2">
    <name type="scientific">Saccharibacillus alkalitolerans</name>
    <dbReference type="NCBI Taxonomy" id="2705290"/>
    <lineage>
        <taxon>Bacteria</taxon>
        <taxon>Bacillati</taxon>
        <taxon>Bacillota</taxon>
        <taxon>Bacilli</taxon>
        <taxon>Bacillales</taxon>
        <taxon>Paenibacillaceae</taxon>
        <taxon>Saccharibacillus</taxon>
    </lineage>
</organism>
<evidence type="ECO:0000313" key="1">
    <source>
        <dbReference type="EMBL" id="NGZ75303.1"/>
    </source>
</evidence>
<comment type="caution">
    <text evidence="1">The sequence shown here is derived from an EMBL/GenBank/DDBJ whole genome shotgun (WGS) entry which is preliminary data.</text>
</comment>
<reference evidence="1 2" key="1">
    <citation type="submission" date="2020-01" db="EMBL/GenBank/DDBJ databases">
        <title>Polyphasic characterisation and genomic insights into a novel alkali tolerant bacterium VR-M41.</title>
        <authorList>
            <person name="Vemuluri V.R."/>
        </authorList>
    </citation>
    <scope>NUCLEOTIDE SEQUENCE [LARGE SCALE GENOMIC DNA]</scope>
    <source>
        <strain evidence="1 2">VR-M41</strain>
    </source>
</reference>
<dbReference type="Proteomes" id="UP000800303">
    <property type="component" value="Unassembled WGS sequence"/>
</dbReference>